<dbReference type="AlphaFoldDB" id="A0A9N9TAH0"/>
<accession>A0A9N9TAH0</accession>
<protein>
    <submittedName>
        <fullName evidence="1">Uncharacterized protein</fullName>
    </submittedName>
</protein>
<reference evidence="1" key="1">
    <citation type="submission" date="2022-01" db="EMBL/GenBank/DDBJ databases">
        <authorList>
            <person name="King R."/>
        </authorList>
    </citation>
    <scope>NUCLEOTIDE SEQUENCE</scope>
</reference>
<proteinExistence type="predicted"/>
<gene>
    <name evidence="1" type="ORF">DIABBA_LOCUS10574</name>
</gene>
<dbReference type="EMBL" id="OU898282">
    <property type="protein sequence ID" value="CAG9837606.1"/>
    <property type="molecule type" value="Genomic_DNA"/>
</dbReference>
<name>A0A9N9TAH0_DIABA</name>
<keyword evidence="2" id="KW-1185">Reference proteome</keyword>
<dbReference type="Proteomes" id="UP001153709">
    <property type="component" value="Chromosome 7"/>
</dbReference>
<evidence type="ECO:0000313" key="1">
    <source>
        <dbReference type="EMBL" id="CAG9837606.1"/>
    </source>
</evidence>
<evidence type="ECO:0000313" key="2">
    <source>
        <dbReference type="Proteomes" id="UP001153709"/>
    </source>
</evidence>
<sequence>MEIKQEASEKTSKIEIDNETCDVILNAFKIDIKEEPKKESIHHTFDYLDFNEFPVHKNIVQDDYKFTLFEEKQTNEKNTYTSTRHPLSTKVDDTFFLIMFQSYQNIELRIMKM</sequence>
<organism evidence="1 2">
    <name type="scientific">Diabrotica balteata</name>
    <name type="common">Banded cucumber beetle</name>
    <dbReference type="NCBI Taxonomy" id="107213"/>
    <lineage>
        <taxon>Eukaryota</taxon>
        <taxon>Metazoa</taxon>
        <taxon>Ecdysozoa</taxon>
        <taxon>Arthropoda</taxon>
        <taxon>Hexapoda</taxon>
        <taxon>Insecta</taxon>
        <taxon>Pterygota</taxon>
        <taxon>Neoptera</taxon>
        <taxon>Endopterygota</taxon>
        <taxon>Coleoptera</taxon>
        <taxon>Polyphaga</taxon>
        <taxon>Cucujiformia</taxon>
        <taxon>Chrysomeloidea</taxon>
        <taxon>Chrysomelidae</taxon>
        <taxon>Galerucinae</taxon>
        <taxon>Diabroticina</taxon>
        <taxon>Diabroticites</taxon>
        <taxon>Diabrotica</taxon>
    </lineage>
</organism>